<protein>
    <submittedName>
        <fullName evidence="4">Acetyltransferase</fullName>
    </submittedName>
</protein>
<keyword evidence="1" id="KW-0808">Transferase</keyword>
<evidence type="ECO:0000259" key="3">
    <source>
        <dbReference type="PROSITE" id="PS51186"/>
    </source>
</evidence>
<dbReference type="EMBL" id="FOSK01000015">
    <property type="protein sequence ID" value="SFL05287.1"/>
    <property type="molecule type" value="Genomic_DNA"/>
</dbReference>
<sequence>MIRKFETRDTESIVDVWLKASKLAHPFLSDSFLAHETDNIRNLYLPNAETWVVEINEAVVGFIALLGNEVGGLFVHPDFQGQKLGKALMDKATSLHDSVELEVFKHNPIGRGFYARYGFEEMHEDFNEDTQQLVIRLKYSA</sequence>
<dbReference type="Gene3D" id="3.40.630.30">
    <property type="match status" value="1"/>
</dbReference>
<gene>
    <name evidence="4" type="ORF">SAMN04488518_11573</name>
</gene>
<dbReference type="PROSITE" id="PS51186">
    <property type="entry name" value="GNAT"/>
    <property type="match status" value="1"/>
</dbReference>
<organism evidence="4 5">
    <name type="scientific">Pseudovibrio ascidiaceicola</name>
    <dbReference type="NCBI Taxonomy" id="285279"/>
    <lineage>
        <taxon>Bacteria</taxon>
        <taxon>Pseudomonadati</taxon>
        <taxon>Pseudomonadota</taxon>
        <taxon>Alphaproteobacteria</taxon>
        <taxon>Hyphomicrobiales</taxon>
        <taxon>Stappiaceae</taxon>
        <taxon>Pseudovibrio</taxon>
    </lineage>
</organism>
<dbReference type="Pfam" id="PF13508">
    <property type="entry name" value="Acetyltransf_7"/>
    <property type="match status" value="1"/>
</dbReference>
<comment type="caution">
    <text evidence="4">The sequence shown here is derived from an EMBL/GenBank/DDBJ whole genome shotgun (WGS) entry which is preliminary data.</text>
</comment>
<proteinExistence type="predicted"/>
<dbReference type="PANTHER" id="PTHR43800">
    <property type="entry name" value="PEPTIDYL-LYSINE N-ACETYLTRANSFERASE YJAB"/>
    <property type="match status" value="1"/>
</dbReference>
<keyword evidence="5" id="KW-1185">Reference proteome</keyword>
<dbReference type="SUPFAM" id="SSF55729">
    <property type="entry name" value="Acyl-CoA N-acyltransferases (Nat)"/>
    <property type="match status" value="1"/>
</dbReference>
<accession>A0A1I4EL66</accession>
<dbReference type="InterPro" id="IPR000182">
    <property type="entry name" value="GNAT_dom"/>
</dbReference>
<evidence type="ECO:0000313" key="4">
    <source>
        <dbReference type="EMBL" id="SFL05287.1"/>
    </source>
</evidence>
<name>A0A1I4EL66_9HYPH</name>
<dbReference type="CDD" id="cd04301">
    <property type="entry name" value="NAT_SF"/>
    <property type="match status" value="1"/>
</dbReference>
<dbReference type="Proteomes" id="UP000199598">
    <property type="component" value="Unassembled WGS sequence"/>
</dbReference>
<evidence type="ECO:0000256" key="1">
    <source>
        <dbReference type="ARBA" id="ARBA00022679"/>
    </source>
</evidence>
<evidence type="ECO:0000256" key="2">
    <source>
        <dbReference type="ARBA" id="ARBA00023315"/>
    </source>
</evidence>
<reference evidence="4 5" key="1">
    <citation type="submission" date="2016-10" db="EMBL/GenBank/DDBJ databases">
        <authorList>
            <person name="Varghese N."/>
            <person name="Submissions S."/>
        </authorList>
    </citation>
    <scope>NUCLEOTIDE SEQUENCE [LARGE SCALE GENOMIC DNA]</scope>
    <source>
        <strain evidence="4 5">DSM 16392</strain>
    </source>
</reference>
<dbReference type="InterPro" id="IPR016181">
    <property type="entry name" value="Acyl_CoA_acyltransferase"/>
</dbReference>
<keyword evidence="2" id="KW-0012">Acyltransferase</keyword>
<evidence type="ECO:0000313" key="5">
    <source>
        <dbReference type="Proteomes" id="UP000199598"/>
    </source>
</evidence>
<feature type="domain" description="N-acetyltransferase" evidence="3">
    <location>
        <begin position="1"/>
        <end position="141"/>
    </location>
</feature>
<dbReference type="PANTHER" id="PTHR43800:SF1">
    <property type="entry name" value="PEPTIDYL-LYSINE N-ACETYLTRANSFERASE YJAB"/>
    <property type="match status" value="1"/>
</dbReference>